<organism evidence="1 2">
    <name type="scientific">Tenacibaculum vairaonense</name>
    <dbReference type="NCBI Taxonomy" id="3137860"/>
    <lineage>
        <taxon>Bacteria</taxon>
        <taxon>Pseudomonadati</taxon>
        <taxon>Bacteroidota</taxon>
        <taxon>Flavobacteriia</taxon>
        <taxon>Flavobacteriales</taxon>
        <taxon>Flavobacteriaceae</taxon>
        <taxon>Tenacibaculum</taxon>
    </lineage>
</organism>
<accession>A0ABP1FBA2</accession>
<evidence type="ECO:0000313" key="2">
    <source>
        <dbReference type="Proteomes" id="UP001497602"/>
    </source>
</evidence>
<evidence type="ECO:0008006" key="3">
    <source>
        <dbReference type="Google" id="ProtNLM"/>
    </source>
</evidence>
<dbReference type="Proteomes" id="UP001497602">
    <property type="component" value="Unassembled WGS sequence"/>
</dbReference>
<evidence type="ECO:0000313" key="1">
    <source>
        <dbReference type="EMBL" id="CAL2105840.1"/>
    </source>
</evidence>
<proteinExistence type="predicted"/>
<protein>
    <recommendedName>
        <fullName evidence="3">Lipocalin-like domain-containing protein</fullName>
    </recommendedName>
</protein>
<name>A0ABP1FBA2_9FLAO</name>
<gene>
    <name evidence="1" type="ORF">T190115A13A_190084</name>
</gene>
<dbReference type="RefSeq" id="WP_348737656.1">
    <property type="nucleotide sequence ID" value="NZ_CAXJRC010000010.1"/>
</dbReference>
<sequence length="171" mass="19889">MVRVIVYVTVFIIATFFSKIKAQNQSQIPCSSIEYSQFNFWIGKWNVYNTKGELIGINNIVKTPNACAIQENWESKSSKSKGTSYNYYNEKDNSWNQVWIDNSGFSLVLKGNFENEKMILKSDLITGEKGTYKNVIEWKKNEDNSVTQTWNYTDEQGKIIKEVFKGIYKKQ</sequence>
<comment type="caution">
    <text evidence="1">The sequence shown here is derived from an EMBL/GenBank/DDBJ whole genome shotgun (WGS) entry which is preliminary data.</text>
</comment>
<keyword evidence="2" id="KW-1185">Reference proteome</keyword>
<dbReference type="EMBL" id="CAXJRC010000010">
    <property type="protein sequence ID" value="CAL2105840.1"/>
    <property type="molecule type" value="Genomic_DNA"/>
</dbReference>
<reference evidence="1 2" key="1">
    <citation type="submission" date="2024-05" db="EMBL/GenBank/DDBJ databases">
        <authorList>
            <person name="Duchaud E."/>
        </authorList>
    </citation>
    <scope>NUCLEOTIDE SEQUENCE [LARGE SCALE GENOMIC DNA]</scope>
    <source>
        <strain evidence="1">Ena-SAMPLE-TAB-13-05-2024-13:56:06:370-140305</strain>
    </source>
</reference>